<sequence>MIIGPREMGSSARDKRKEGRADNKSSTMLFKTVLLLSALALCSLAGRDSEAHSCHGPHCVAKPTCEPGRLSCREARRIVADLSAKINLYFGQADQEAIATLYSDDCVIIDKQTGSAAYGHAGVIATNSALAQGQPMIWTTSNKTIDLASSHFVLYGHGDLFVQADNATYSGPFKQVLQKYGNDWLLIYEIFDLV</sequence>
<keyword evidence="2" id="KW-0732">Signal</keyword>
<feature type="compositionally biased region" description="Basic and acidic residues" evidence="1">
    <location>
        <begin position="12"/>
        <end position="23"/>
    </location>
</feature>
<evidence type="ECO:0000256" key="1">
    <source>
        <dbReference type="SAM" id="MobiDB-lite"/>
    </source>
</evidence>
<organism evidence="3 4">
    <name type="scientific">Pristionchus pacificus</name>
    <name type="common">Parasitic nematode worm</name>
    <dbReference type="NCBI Taxonomy" id="54126"/>
    <lineage>
        <taxon>Eukaryota</taxon>
        <taxon>Metazoa</taxon>
        <taxon>Ecdysozoa</taxon>
        <taxon>Nematoda</taxon>
        <taxon>Chromadorea</taxon>
        <taxon>Rhabditida</taxon>
        <taxon>Rhabditina</taxon>
        <taxon>Diplogasteromorpha</taxon>
        <taxon>Diplogasteroidea</taxon>
        <taxon>Neodiplogasteridae</taxon>
        <taxon>Pristionchus</taxon>
    </lineage>
</organism>
<evidence type="ECO:0000313" key="4">
    <source>
        <dbReference type="Proteomes" id="UP000005239"/>
    </source>
</evidence>
<evidence type="ECO:0000313" key="3">
    <source>
        <dbReference type="EnsemblMetazoa" id="PPA04073.1"/>
    </source>
</evidence>
<evidence type="ECO:0000256" key="2">
    <source>
        <dbReference type="SAM" id="SignalP"/>
    </source>
</evidence>
<dbReference type="Gene3D" id="3.10.450.50">
    <property type="match status" value="1"/>
</dbReference>
<dbReference type="PANTHER" id="PTHR31664:SF4">
    <property type="entry name" value="DUF4440 DOMAIN-CONTAINING PROTEIN"/>
    <property type="match status" value="1"/>
</dbReference>
<dbReference type="EnsemblMetazoa" id="PPA04073.1">
    <property type="protein sequence ID" value="PPA04073.1"/>
    <property type="gene ID" value="WBGene00093627"/>
</dbReference>
<dbReference type="AlphaFoldDB" id="A0A2A6CH53"/>
<accession>A0A2A6CH53</accession>
<protein>
    <submittedName>
        <fullName evidence="3">Uncharacterized protein</fullName>
    </submittedName>
</protein>
<gene>
    <name evidence="3" type="primary">WBGene00093627</name>
</gene>
<accession>A0A8R1U655</accession>
<dbReference type="PANTHER" id="PTHR31664">
    <property type="entry name" value="PROTEIN CBG16427"/>
    <property type="match status" value="1"/>
</dbReference>
<keyword evidence="4" id="KW-1185">Reference proteome</keyword>
<feature type="region of interest" description="Disordered" evidence="1">
    <location>
        <begin position="1"/>
        <end position="23"/>
    </location>
</feature>
<proteinExistence type="predicted"/>
<reference evidence="3" key="2">
    <citation type="submission" date="2022-06" db="UniProtKB">
        <authorList>
            <consortium name="EnsemblMetazoa"/>
        </authorList>
    </citation>
    <scope>IDENTIFICATION</scope>
    <source>
        <strain evidence="3">PS312</strain>
    </source>
</reference>
<feature type="signal peptide" evidence="2">
    <location>
        <begin position="1"/>
        <end position="45"/>
    </location>
</feature>
<reference evidence="4" key="1">
    <citation type="journal article" date="2008" name="Nat. Genet.">
        <title>The Pristionchus pacificus genome provides a unique perspective on nematode lifestyle and parasitism.</title>
        <authorList>
            <person name="Dieterich C."/>
            <person name="Clifton S.W."/>
            <person name="Schuster L.N."/>
            <person name="Chinwalla A."/>
            <person name="Delehaunty K."/>
            <person name="Dinkelacker I."/>
            <person name="Fulton L."/>
            <person name="Fulton R."/>
            <person name="Godfrey J."/>
            <person name="Minx P."/>
            <person name="Mitreva M."/>
            <person name="Roeseler W."/>
            <person name="Tian H."/>
            <person name="Witte H."/>
            <person name="Yang S.P."/>
            <person name="Wilson R.K."/>
            <person name="Sommer R.J."/>
        </authorList>
    </citation>
    <scope>NUCLEOTIDE SEQUENCE [LARGE SCALE GENOMIC DNA]</scope>
    <source>
        <strain evidence="4">PS312</strain>
    </source>
</reference>
<dbReference type="InterPro" id="IPR032710">
    <property type="entry name" value="NTF2-like_dom_sf"/>
</dbReference>
<name>A0A2A6CH53_PRIPA</name>
<feature type="chain" id="PRO_5043994295" evidence="2">
    <location>
        <begin position="46"/>
        <end position="194"/>
    </location>
</feature>
<dbReference type="Proteomes" id="UP000005239">
    <property type="component" value="Unassembled WGS sequence"/>
</dbReference>
<dbReference type="SUPFAM" id="SSF54427">
    <property type="entry name" value="NTF2-like"/>
    <property type="match status" value="1"/>
</dbReference>